<feature type="region of interest" description="Disordered" evidence="3">
    <location>
        <begin position="1"/>
        <end position="85"/>
    </location>
</feature>
<dbReference type="GO" id="GO:0005737">
    <property type="term" value="C:cytoplasm"/>
    <property type="evidence" value="ECO:0007669"/>
    <property type="project" value="TreeGrafter"/>
</dbReference>
<comment type="caution">
    <text evidence="5">The sequence shown here is derived from an EMBL/GenBank/DDBJ whole genome shotgun (WGS) entry which is preliminary data.</text>
</comment>
<dbReference type="GO" id="GO:0070920">
    <property type="term" value="P:regulation of regulatory ncRNA processing"/>
    <property type="evidence" value="ECO:0007669"/>
    <property type="project" value="TreeGrafter"/>
</dbReference>
<dbReference type="Pfam" id="PF00035">
    <property type="entry name" value="dsrm"/>
    <property type="match status" value="1"/>
</dbReference>
<dbReference type="STRING" id="7375.A0A0L0C3S4"/>
<evidence type="ECO:0000313" key="6">
    <source>
        <dbReference type="Proteomes" id="UP000037069"/>
    </source>
</evidence>
<accession>A0A0L0C3S4</accession>
<dbReference type="EMBL" id="JRES01000948">
    <property type="protein sequence ID" value="KNC26902.1"/>
    <property type="molecule type" value="Genomic_DNA"/>
</dbReference>
<feature type="compositionally biased region" description="Low complexity" evidence="3">
    <location>
        <begin position="23"/>
        <end position="45"/>
    </location>
</feature>
<feature type="domain" description="DRBM" evidence="4">
    <location>
        <begin position="154"/>
        <end position="189"/>
    </location>
</feature>
<keyword evidence="1 2" id="KW-0694">RNA-binding</keyword>
<feature type="region of interest" description="Disordered" evidence="3">
    <location>
        <begin position="198"/>
        <end position="233"/>
    </location>
</feature>
<dbReference type="PANTHER" id="PTHR46205:SF5">
    <property type="entry name" value="BLANKS-RELATED"/>
    <property type="match status" value="1"/>
</dbReference>
<feature type="region of interest" description="Disordered" evidence="3">
    <location>
        <begin position="259"/>
        <end position="291"/>
    </location>
</feature>
<dbReference type="SUPFAM" id="SSF54768">
    <property type="entry name" value="dsRNA-binding domain-like"/>
    <property type="match status" value="2"/>
</dbReference>
<proteinExistence type="predicted"/>
<dbReference type="GO" id="GO:0030422">
    <property type="term" value="P:siRNA processing"/>
    <property type="evidence" value="ECO:0007669"/>
    <property type="project" value="TreeGrafter"/>
</dbReference>
<feature type="compositionally biased region" description="Polar residues" evidence="3">
    <location>
        <begin position="198"/>
        <end position="211"/>
    </location>
</feature>
<name>A0A0L0C3S4_LUCCU</name>
<keyword evidence="6" id="KW-1185">Reference proteome</keyword>
<dbReference type="PANTHER" id="PTHR46205">
    <property type="entry name" value="LOQUACIOUS, ISOFORM B"/>
    <property type="match status" value="1"/>
</dbReference>
<dbReference type="GO" id="GO:0035197">
    <property type="term" value="F:siRNA binding"/>
    <property type="evidence" value="ECO:0007669"/>
    <property type="project" value="TreeGrafter"/>
</dbReference>
<dbReference type="GO" id="GO:0005634">
    <property type="term" value="C:nucleus"/>
    <property type="evidence" value="ECO:0007669"/>
    <property type="project" value="TreeGrafter"/>
</dbReference>
<evidence type="ECO:0000313" key="5">
    <source>
        <dbReference type="EMBL" id="KNC26902.1"/>
    </source>
</evidence>
<dbReference type="InterPro" id="IPR014720">
    <property type="entry name" value="dsRBD_dom"/>
</dbReference>
<evidence type="ECO:0000259" key="4">
    <source>
        <dbReference type="PROSITE" id="PS50137"/>
    </source>
</evidence>
<dbReference type="PROSITE" id="PS50137">
    <property type="entry name" value="DS_RBD"/>
    <property type="match status" value="1"/>
</dbReference>
<sequence>MNRRRTATSNKTFVSGGVYDPSTPTTTPIKKPIQQQNTPQRPPQQLDSPDVSPVQQNQQPNVVPPLEPPPENPFRESSMTLDTSGILDENGKVKFKKIFMTRKKASVRTKEKRIRQNRRLRKTIIPKNGLMALNELKGVSISDFTINNNPGGGFTALVTVNNSQYEGRGNSKAAAKNNACEKALRDIIIAKLRENPRNQKYANNSSNNSVCNEPMDTSDDNTPSQANAGEDDEVPMINLASFAIYKLFSDWESEGYVIPEMHPATGGSTSDNEGGASKEPKKAPIRNELPPNWEAMHPASLLCVMRPGVVYVDKGTVGEKPNMLQSLGVNVDDQEFVATGRSKKLARRNVAALTCNTLFNTNFELDIKVEMNSTSSTPAPEEN</sequence>
<dbReference type="GO" id="GO:0016442">
    <property type="term" value="C:RISC complex"/>
    <property type="evidence" value="ECO:0007669"/>
    <property type="project" value="TreeGrafter"/>
</dbReference>
<evidence type="ECO:0000256" key="3">
    <source>
        <dbReference type="SAM" id="MobiDB-lite"/>
    </source>
</evidence>
<dbReference type="OMA" id="EWERDGY"/>
<organism evidence="5 6">
    <name type="scientific">Lucilia cuprina</name>
    <name type="common">Green bottle fly</name>
    <name type="synonym">Australian sheep blowfly</name>
    <dbReference type="NCBI Taxonomy" id="7375"/>
    <lineage>
        <taxon>Eukaryota</taxon>
        <taxon>Metazoa</taxon>
        <taxon>Ecdysozoa</taxon>
        <taxon>Arthropoda</taxon>
        <taxon>Hexapoda</taxon>
        <taxon>Insecta</taxon>
        <taxon>Pterygota</taxon>
        <taxon>Neoptera</taxon>
        <taxon>Endopterygota</taxon>
        <taxon>Diptera</taxon>
        <taxon>Brachycera</taxon>
        <taxon>Muscomorpha</taxon>
        <taxon>Oestroidea</taxon>
        <taxon>Calliphoridae</taxon>
        <taxon>Luciliinae</taxon>
        <taxon>Lucilia</taxon>
    </lineage>
</organism>
<dbReference type="Proteomes" id="UP000037069">
    <property type="component" value="Unassembled WGS sequence"/>
</dbReference>
<dbReference type="Gene3D" id="3.30.160.20">
    <property type="match status" value="2"/>
</dbReference>
<evidence type="ECO:0000256" key="2">
    <source>
        <dbReference type="PROSITE-ProRule" id="PRU00266"/>
    </source>
</evidence>
<reference evidence="5 6" key="1">
    <citation type="journal article" date="2015" name="Nat. Commun.">
        <title>Lucilia cuprina genome unlocks parasitic fly biology to underpin future interventions.</title>
        <authorList>
            <person name="Anstead C.A."/>
            <person name="Korhonen P.K."/>
            <person name="Young N.D."/>
            <person name="Hall R.S."/>
            <person name="Jex A.R."/>
            <person name="Murali S.C."/>
            <person name="Hughes D.S."/>
            <person name="Lee S.F."/>
            <person name="Perry T."/>
            <person name="Stroehlein A.J."/>
            <person name="Ansell B.R."/>
            <person name="Breugelmans B."/>
            <person name="Hofmann A."/>
            <person name="Qu J."/>
            <person name="Dugan S."/>
            <person name="Lee S.L."/>
            <person name="Chao H."/>
            <person name="Dinh H."/>
            <person name="Han Y."/>
            <person name="Doddapaneni H.V."/>
            <person name="Worley K.C."/>
            <person name="Muzny D.M."/>
            <person name="Ioannidis P."/>
            <person name="Waterhouse R.M."/>
            <person name="Zdobnov E.M."/>
            <person name="James P.J."/>
            <person name="Bagnall N.H."/>
            <person name="Kotze A.C."/>
            <person name="Gibbs R.A."/>
            <person name="Richards S."/>
            <person name="Batterham P."/>
            <person name="Gasser R.B."/>
        </authorList>
    </citation>
    <scope>NUCLEOTIDE SEQUENCE [LARGE SCALE GENOMIC DNA]</scope>
    <source>
        <strain evidence="5 6">LS</strain>
        <tissue evidence="5">Full body</tissue>
    </source>
</reference>
<dbReference type="GO" id="GO:0070578">
    <property type="term" value="C:RISC-loading complex"/>
    <property type="evidence" value="ECO:0007669"/>
    <property type="project" value="TreeGrafter"/>
</dbReference>
<dbReference type="InterPro" id="IPR051247">
    <property type="entry name" value="RLC_Component"/>
</dbReference>
<gene>
    <name evidence="5" type="ORF">FF38_10935</name>
</gene>
<evidence type="ECO:0000256" key="1">
    <source>
        <dbReference type="ARBA" id="ARBA00022884"/>
    </source>
</evidence>
<feature type="compositionally biased region" description="Pro residues" evidence="3">
    <location>
        <begin position="62"/>
        <end position="72"/>
    </location>
</feature>
<dbReference type="SMART" id="SM00358">
    <property type="entry name" value="DSRM"/>
    <property type="match status" value="2"/>
</dbReference>
<protein>
    <recommendedName>
        <fullName evidence="4">DRBM domain-containing protein</fullName>
    </recommendedName>
</protein>
<dbReference type="AlphaFoldDB" id="A0A0L0C3S4"/>
<dbReference type="GO" id="GO:0003725">
    <property type="term" value="F:double-stranded RNA binding"/>
    <property type="evidence" value="ECO:0007669"/>
    <property type="project" value="TreeGrafter"/>
</dbReference>
<dbReference type="OrthoDB" id="6363432at2759"/>